<evidence type="ECO:0000259" key="7">
    <source>
        <dbReference type="PROSITE" id="PS50110"/>
    </source>
</evidence>
<evidence type="ECO:0000256" key="4">
    <source>
        <dbReference type="ARBA" id="ARBA00023012"/>
    </source>
</evidence>
<feature type="domain" description="Histidine kinase" evidence="6">
    <location>
        <begin position="142"/>
        <end position="361"/>
    </location>
</feature>
<dbReference type="Pfam" id="PF02518">
    <property type="entry name" value="HATPase_c"/>
    <property type="match status" value="1"/>
</dbReference>
<organism evidence="8 9">
    <name type="scientific">Leptobacterium flavescens</name>
    <dbReference type="NCBI Taxonomy" id="472055"/>
    <lineage>
        <taxon>Bacteria</taxon>
        <taxon>Pseudomonadati</taxon>
        <taxon>Bacteroidota</taxon>
        <taxon>Flavobacteriia</taxon>
        <taxon>Flavobacteriales</taxon>
        <taxon>Flavobacteriaceae</taxon>
        <taxon>Leptobacterium</taxon>
    </lineage>
</organism>
<comment type="caution">
    <text evidence="8">The sequence shown here is derived from an EMBL/GenBank/DDBJ whole genome shotgun (WGS) entry which is preliminary data.</text>
</comment>
<dbReference type="SMART" id="SM00448">
    <property type="entry name" value="REC"/>
    <property type="match status" value="1"/>
</dbReference>
<dbReference type="InterPro" id="IPR003594">
    <property type="entry name" value="HATPase_dom"/>
</dbReference>
<keyword evidence="3 5" id="KW-0597">Phosphoprotein</keyword>
<keyword evidence="9" id="KW-1185">Reference proteome</keyword>
<dbReference type="Gene3D" id="3.30.565.10">
    <property type="entry name" value="Histidine kinase-like ATPase, C-terminal domain"/>
    <property type="match status" value="1"/>
</dbReference>
<proteinExistence type="predicted"/>
<dbReference type="SUPFAM" id="SSF52172">
    <property type="entry name" value="CheY-like"/>
    <property type="match status" value="1"/>
</dbReference>
<evidence type="ECO:0000259" key="6">
    <source>
        <dbReference type="PROSITE" id="PS50109"/>
    </source>
</evidence>
<dbReference type="InterPro" id="IPR001789">
    <property type="entry name" value="Sig_transdc_resp-reg_receiver"/>
</dbReference>
<evidence type="ECO:0000256" key="5">
    <source>
        <dbReference type="PROSITE-ProRule" id="PRU00169"/>
    </source>
</evidence>
<comment type="catalytic activity">
    <reaction evidence="1">
        <text>ATP + protein L-histidine = ADP + protein N-phospho-L-histidine.</text>
        <dbReference type="EC" id="2.7.13.3"/>
    </reaction>
</comment>
<dbReference type="PANTHER" id="PTHR45339">
    <property type="entry name" value="HYBRID SIGNAL TRANSDUCTION HISTIDINE KINASE J"/>
    <property type="match status" value="1"/>
</dbReference>
<gene>
    <name evidence="8" type="ORF">GWK08_05760</name>
</gene>
<feature type="modified residue" description="4-aspartylphosphate" evidence="5">
    <location>
        <position position="441"/>
    </location>
</feature>
<evidence type="ECO:0000256" key="3">
    <source>
        <dbReference type="ARBA" id="ARBA00022553"/>
    </source>
</evidence>
<dbReference type="SMART" id="SM00387">
    <property type="entry name" value="HATPase_c"/>
    <property type="match status" value="1"/>
</dbReference>
<accession>A0A6P0UI21</accession>
<dbReference type="GO" id="GO:0000155">
    <property type="term" value="F:phosphorelay sensor kinase activity"/>
    <property type="evidence" value="ECO:0007669"/>
    <property type="project" value="InterPro"/>
</dbReference>
<name>A0A6P0UI21_9FLAO</name>
<evidence type="ECO:0000313" key="9">
    <source>
        <dbReference type="Proteomes" id="UP000468581"/>
    </source>
</evidence>
<dbReference type="Gene3D" id="1.10.287.130">
    <property type="match status" value="1"/>
</dbReference>
<dbReference type="AlphaFoldDB" id="A0A6P0UI21"/>
<dbReference type="InterPro" id="IPR036097">
    <property type="entry name" value="HisK_dim/P_sf"/>
</dbReference>
<dbReference type="Pfam" id="PF00072">
    <property type="entry name" value="Response_reg"/>
    <property type="match status" value="1"/>
</dbReference>
<keyword evidence="4" id="KW-0902">Two-component regulatory system</keyword>
<dbReference type="SUPFAM" id="SSF55874">
    <property type="entry name" value="ATPase domain of HSP90 chaperone/DNA topoisomerase II/histidine kinase"/>
    <property type="match status" value="1"/>
</dbReference>
<dbReference type="CDD" id="cd16922">
    <property type="entry name" value="HATPase_EvgS-ArcB-TorS-like"/>
    <property type="match status" value="1"/>
</dbReference>
<evidence type="ECO:0000256" key="2">
    <source>
        <dbReference type="ARBA" id="ARBA00012438"/>
    </source>
</evidence>
<evidence type="ECO:0000256" key="1">
    <source>
        <dbReference type="ARBA" id="ARBA00000085"/>
    </source>
</evidence>
<dbReference type="InterPro" id="IPR011006">
    <property type="entry name" value="CheY-like_superfamily"/>
</dbReference>
<dbReference type="FunFam" id="3.30.565.10:FF:000010">
    <property type="entry name" value="Sensor histidine kinase RcsC"/>
    <property type="match status" value="1"/>
</dbReference>
<dbReference type="EMBL" id="JAABOO010000001">
    <property type="protein sequence ID" value="NER12935.1"/>
    <property type="molecule type" value="Genomic_DNA"/>
</dbReference>
<dbReference type="Gene3D" id="3.40.50.2300">
    <property type="match status" value="1"/>
</dbReference>
<dbReference type="PROSITE" id="PS50109">
    <property type="entry name" value="HIS_KIN"/>
    <property type="match status" value="1"/>
</dbReference>
<dbReference type="InterPro" id="IPR036890">
    <property type="entry name" value="HATPase_C_sf"/>
</dbReference>
<dbReference type="SUPFAM" id="SSF47384">
    <property type="entry name" value="Homodimeric domain of signal transducing histidine kinase"/>
    <property type="match status" value="1"/>
</dbReference>
<evidence type="ECO:0000313" key="8">
    <source>
        <dbReference type="EMBL" id="NER12935.1"/>
    </source>
</evidence>
<dbReference type="CDD" id="cd00082">
    <property type="entry name" value="HisKA"/>
    <property type="match status" value="1"/>
</dbReference>
<dbReference type="Pfam" id="PF00512">
    <property type="entry name" value="HisKA"/>
    <property type="match status" value="1"/>
</dbReference>
<dbReference type="PANTHER" id="PTHR45339:SF1">
    <property type="entry name" value="HYBRID SIGNAL TRANSDUCTION HISTIDINE KINASE J"/>
    <property type="match status" value="1"/>
</dbReference>
<dbReference type="Proteomes" id="UP000468581">
    <property type="component" value="Unassembled WGS sequence"/>
</dbReference>
<dbReference type="SMART" id="SM00388">
    <property type="entry name" value="HisKA"/>
    <property type="match status" value="1"/>
</dbReference>
<dbReference type="InterPro" id="IPR003661">
    <property type="entry name" value="HisK_dim/P_dom"/>
</dbReference>
<reference evidence="8 9" key="1">
    <citation type="submission" date="2020-01" db="EMBL/GenBank/DDBJ databases">
        <title>Leptobacterium flavescens.</title>
        <authorList>
            <person name="Wang G."/>
        </authorList>
    </citation>
    <scope>NUCLEOTIDE SEQUENCE [LARGE SCALE GENOMIC DNA]</scope>
    <source>
        <strain evidence="8 9">KCTC 22160</strain>
    </source>
</reference>
<dbReference type="PRINTS" id="PR00344">
    <property type="entry name" value="BCTRLSENSOR"/>
</dbReference>
<sequence length="511" mass="58577">MLENYKKQYLNSKVQFILTDPGGRILESDQMLFKVSPGEAVFDLHPFFLCLIDYLENPSSGLTYTCVHLEFGKKKLICDIDIHLSEDQKQLVIVIHDLSDHYLSYQTLAQARNESIIKSELVTLKNIELEEREKFKNNFIVNFSHELRTPLTNIISFANLLGKTSLTNEQIQYIKLIQDSNSNLKLMLEDILNINRIASGKLNLQKKLFNLYDLLEVLRLTYGHKAANKGLDFVLELDENIPEFVEGDRLRINQVLINLLENAIKYTQKGSIHFKVKLNQKRAFKANIHFEVSDSGIGIPEDQLDTIFESFTQLNPKGSAAGTGLGLTIVKGLLTLMGSEIKVKNNKEKGTTFYFDINLKYPIKSLEKSLKTNKKITEKGPTIIPGDKKFRLLLVEDDENNQMILFKTLVETHHFYIDLINDGEKVLEEVVENEFDIILMDINLPNIQGHMIAKMIRELPFKELRKIPIIGITANAFPEDIKAYKKAGMNDVILKPFDEKALLNTIYKRLK</sequence>
<dbReference type="RefSeq" id="WP_163605940.1">
    <property type="nucleotide sequence ID" value="NZ_JAABOO010000001.1"/>
</dbReference>
<protein>
    <recommendedName>
        <fullName evidence="2">histidine kinase</fullName>
        <ecNumber evidence="2">2.7.13.3</ecNumber>
    </recommendedName>
</protein>
<dbReference type="EC" id="2.7.13.3" evidence="2"/>
<dbReference type="InterPro" id="IPR005467">
    <property type="entry name" value="His_kinase_dom"/>
</dbReference>
<dbReference type="PROSITE" id="PS50110">
    <property type="entry name" value="RESPONSE_REGULATORY"/>
    <property type="match status" value="1"/>
</dbReference>
<dbReference type="CDD" id="cd17546">
    <property type="entry name" value="REC_hyHK_CKI1_RcsC-like"/>
    <property type="match status" value="1"/>
</dbReference>
<feature type="domain" description="Response regulatory" evidence="7">
    <location>
        <begin position="391"/>
        <end position="510"/>
    </location>
</feature>
<dbReference type="InterPro" id="IPR004358">
    <property type="entry name" value="Sig_transdc_His_kin-like_C"/>
</dbReference>